<organism evidence="1 2">
    <name type="scientific">Candida boidinii</name>
    <name type="common">Yeast</name>
    <dbReference type="NCBI Taxonomy" id="5477"/>
    <lineage>
        <taxon>Eukaryota</taxon>
        <taxon>Fungi</taxon>
        <taxon>Dikarya</taxon>
        <taxon>Ascomycota</taxon>
        <taxon>Saccharomycotina</taxon>
        <taxon>Pichiomycetes</taxon>
        <taxon>Pichiales</taxon>
        <taxon>Pichiaceae</taxon>
        <taxon>Ogataea</taxon>
        <taxon>Ogataea/Candida clade</taxon>
    </lineage>
</organism>
<name>A0ACB5TEA0_CANBO</name>
<sequence>MKKIISSFKKRQNEQDANNDATESGSIRSQTSSHSSTRARRHSISSSLSDSLRGQEPITGSSLFDNIEQQTSQPQPTVERYDDNYSTTFKSFQYSYNSNTNSLFSSARTMSTGKSSVPSSVGGKKSSKAQEFSSGISSQQQQLQQQQAQTQSEPIFTSIGRPLRVLDEEEFEDEEAYTLPVRTGSSISSTKRKGSSSDDKYSLLGHGMHEQQFSKSPSSNTLYRQKSSISSVPSDKDLNFLVEMIEKQLKFLSSTISNISLQLSQSVLNLTKASIMISDSINTTINNISNNPTFTTWNSFLPYGVFNTVSSDGLRILIKNILHFIDNLLLGEVYENSKSLVLKKFHDLCVLIKIMNPVNHSDQGITNYVTLLSPQLFPIGSTFKPFHNQEKIKSIMTLLLNKFNDDTSDVTENLDSNVNDEHTNFGATNSSTSSSFMNTTTSIKNQNTDSKKGKLLSDQEGSFIAPVLRGFQNENLSVITFMFGFADLTKEHLDIVKTFSGSVEDLHFMCQRNFIKLANTDLDNGSKDSTNVTASGTSTREETTGTPAVGSSPNAHQANSNASIHRQNSQNSTVPISQQLQQTSNTPYETKRVHNFKAPFRTLQDSNIIPISMSIACDNSLTLSGTLGGYLYPKIPENCKNSKLLKYANSVFGTTCGHVVLNEKTIDQNEYPHVSIPSQVLINLYKRALLGERGKYRQSSEEFNAYDNVIRQIDTVYPVANVPIIINQNGNMQKKLIRRNLPSERFGQIIWGERIINKDTGNLSDIAIIKISAQSNKKYLNYLGEDVNFNEYDPSLMFSNLHIKETVDLERMDNRKRSNLNGCIGCAGLEVFKYGSTTKYTRGNINGIKLIYWSDGSLKSSEFIIKASSSYMDAANVNASKKNSSDTKSKLRDNRGKTDGSNARSSTDSGRAATGNSNGGSNTSNPNTESGFASGGDSGSWILTKISDLDKFENPPPGYEEKKHTEGPFDINEKLNSLNLNDESLYEDMAPSSSSAEVGATQNTHNTANIGIGTNTAYTATHSSGFLGSILEQFQEMYGFKAAQQQHEQNKDPKTGLGVIGMLHSYDGEFKQFGLFTPMTTVLDRLSTVTGVEWGVVGCEGKEKPDVPDSSFKNVYYDEQLYDDIESDIYP</sequence>
<proteinExistence type="predicted"/>
<dbReference type="Proteomes" id="UP001165101">
    <property type="component" value="Unassembled WGS sequence"/>
</dbReference>
<keyword evidence="2" id="KW-1185">Reference proteome</keyword>
<dbReference type="EMBL" id="BSXV01000003">
    <property type="protein sequence ID" value="GME86796.1"/>
    <property type="molecule type" value="Genomic_DNA"/>
</dbReference>
<reference evidence="1" key="1">
    <citation type="submission" date="2023-04" db="EMBL/GenBank/DDBJ databases">
        <title>Candida boidinii NBRC 1967.</title>
        <authorList>
            <person name="Ichikawa N."/>
            <person name="Sato H."/>
            <person name="Tonouchi N."/>
        </authorList>
    </citation>
    <scope>NUCLEOTIDE SEQUENCE</scope>
    <source>
        <strain evidence="1">NBRC 1967</strain>
    </source>
</reference>
<gene>
    <name evidence="1" type="ORF">Cboi01_000001000</name>
</gene>
<evidence type="ECO:0000313" key="2">
    <source>
        <dbReference type="Proteomes" id="UP001165101"/>
    </source>
</evidence>
<evidence type="ECO:0000313" key="1">
    <source>
        <dbReference type="EMBL" id="GME86796.1"/>
    </source>
</evidence>
<comment type="caution">
    <text evidence="1">The sequence shown here is derived from an EMBL/GenBank/DDBJ whole genome shotgun (WGS) entry which is preliminary data.</text>
</comment>
<accession>A0ACB5TEA0</accession>
<protein>
    <submittedName>
        <fullName evidence="1">Unnamed protein product</fullName>
    </submittedName>
</protein>